<dbReference type="Pfam" id="PF16564">
    <property type="entry name" value="MBDa"/>
    <property type="match status" value="1"/>
</dbReference>
<sequence>MHESTNRNINSSSSLLLSNSNRSLNIHPPKLTRSLQQDNASKKLKISHGNGIKPIVDGNSTVRSSKTDTSLRCPLRQTLPIFKQPVTHYPIQRDEVKAQINHQTKSNNNGKPSEKTKPRQLFWEKRFQNIRPIDIDEKPFEQIKLPEPIKSVGLNMSPETVLISLATSLHLYSNSRALFGQNKQFQKNPTIFIQRDQPLINYVNITDEHIRAQEEKVNELRKRIQQTMSSNDDNEI</sequence>
<dbReference type="InterPro" id="IPR032343">
    <property type="entry name" value="MBD2/MBD3_p55-bd"/>
</dbReference>
<feature type="region of interest" description="Disordered" evidence="2">
    <location>
        <begin position="20"/>
        <end position="39"/>
    </location>
</feature>
<feature type="domain" description="Methyl-CpG binding protein 2/3 C-terminal" evidence="3">
    <location>
        <begin position="137"/>
        <end position="227"/>
    </location>
</feature>
<feature type="domain" description="Methyl-CpG-binding" evidence="4">
    <location>
        <begin position="63"/>
        <end position="131"/>
    </location>
</feature>
<dbReference type="Pfam" id="PF14048">
    <property type="entry name" value="MBD_C"/>
    <property type="match status" value="1"/>
</dbReference>
<evidence type="ECO:0000259" key="4">
    <source>
        <dbReference type="Pfam" id="PF16564"/>
    </source>
</evidence>
<evidence type="ECO:0000259" key="3">
    <source>
        <dbReference type="Pfam" id="PF14048"/>
    </source>
</evidence>
<evidence type="ECO:0000256" key="2">
    <source>
        <dbReference type="SAM" id="MobiDB-lite"/>
    </source>
</evidence>
<protein>
    <submittedName>
        <fullName evidence="5">Uncharacterized protein</fullName>
    </submittedName>
</protein>
<proteinExistence type="predicted"/>
<dbReference type="Proteomes" id="UP000663870">
    <property type="component" value="Unassembled WGS sequence"/>
</dbReference>
<name>A0A814BSY0_9BILA</name>
<dbReference type="EMBL" id="CAJNOL010000209">
    <property type="protein sequence ID" value="CAF0934185.1"/>
    <property type="molecule type" value="Genomic_DNA"/>
</dbReference>
<reference evidence="5" key="1">
    <citation type="submission" date="2021-02" db="EMBL/GenBank/DDBJ databases">
        <authorList>
            <person name="Nowell W R."/>
        </authorList>
    </citation>
    <scope>NUCLEOTIDE SEQUENCE</scope>
</reference>
<accession>A0A814BSY0</accession>
<gene>
    <name evidence="5" type="ORF">JXQ802_LOCUS10803</name>
</gene>
<feature type="coiled-coil region" evidence="1">
    <location>
        <begin position="203"/>
        <end position="230"/>
    </location>
</feature>
<dbReference type="AlphaFoldDB" id="A0A814BSY0"/>
<keyword evidence="6" id="KW-1185">Reference proteome</keyword>
<evidence type="ECO:0000313" key="6">
    <source>
        <dbReference type="Proteomes" id="UP000663870"/>
    </source>
</evidence>
<organism evidence="5 6">
    <name type="scientific">Rotaria sordida</name>
    <dbReference type="NCBI Taxonomy" id="392033"/>
    <lineage>
        <taxon>Eukaryota</taxon>
        <taxon>Metazoa</taxon>
        <taxon>Spiralia</taxon>
        <taxon>Gnathifera</taxon>
        <taxon>Rotifera</taxon>
        <taxon>Eurotatoria</taxon>
        <taxon>Bdelloidea</taxon>
        <taxon>Philodinida</taxon>
        <taxon>Philodinidae</taxon>
        <taxon>Rotaria</taxon>
    </lineage>
</organism>
<feature type="region of interest" description="Disordered" evidence="2">
    <location>
        <begin position="46"/>
        <end position="69"/>
    </location>
</feature>
<dbReference type="InterPro" id="IPR025884">
    <property type="entry name" value="MeCpG-bd_2/3_C_dom"/>
</dbReference>
<feature type="compositionally biased region" description="Polar residues" evidence="2">
    <location>
        <begin position="58"/>
        <end position="69"/>
    </location>
</feature>
<keyword evidence="1" id="KW-0175">Coiled coil</keyword>
<comment type="caution">
    <text evidence="5">The sequence shown here is derived from an EMBL/GenBank/DDBJ whole genome shotgun (WGS) entry which is preliminary data.</text>
</comment>
<dbReference type="GO" id="GO:0005634">
    <property type="term" value="C:nucleus"/>
    <property type="evidence" value="ECO:0007669"/>
    <property type="project" value="UniProtKB-ARBA"/>
</dbReference>
<evidence type="ECO:0000313" key="5">
    <source>
        <dbReference type="EMBL" id="CAF0934185.1"/>
    </source>
</evidence>
<evidence type="ECO:0000256" key="1">
    <source>
        <dbReference type="SAM" id="Coils"/>
    </source>
</evidence>